<protein>
    <submittedName>
        <fullName evidence="1 2">Uncharacterized protein</fullName>
    </submittedName>
</protein>
<reference evidence="1 3" key="2">
    <citation type="journal article" date="2013" name="Nature">
        <title>Insights into bilaterian evolution from three spiralian genomes.</title>
        <authorList>
            <person name="Simakov O."/>
            <person name="Marletaz F."/>
            <person name="Cho S.J."/>
            <person name="Edsinger-Gonzales E."/>
            <person name="Havlak P."/>
            <person name="Hellsten U."/>
            <person name="Kuo D.H."/>
            <person name="Larsson T."/>
            <person name="Lv J."/>
            <person name="Arendt D."/>
            <person name="Savage R."/>
            <person name="Osoegawa K."/>
            <person name="de Jong P."/>
            <person name="Grimwood J."/>
            <person name="Chapman J.A."/>
            <person name="Shapiro H."/>
            <person name="Aerts A."/>
            <person name="Otillar R.P."/>
            <person name="Terry A.Y."/>
            <person name="Boore J.L."/>
            <person name="Grigoriev I.V."/>
            <person name="Lindberg D.R."/>
            <person name="Seaver E.C."/>
            <person name="Weisblat D.A."/>
            <person name="Putnam N.H."/>
            <person name="Rokhsar D.S."/>
        </authorList>
    </citation>
    <scope>NUCLEOTIDE SEQUENCE</scope>
    <source>
        <strain evidence="1 3">I ESC-2004</strain>
    </source>
</reference>
<proteinExistence type="predicted"/>
<sequence>MAATGKVKGWKRLLEENPCLPVAYDRQDGAGAISTPFCLTLRTVEGIQPKVSVLNQVTPLQAADQLRAACHMNGQVQPCALIPCLFEANKFNKIYNGSGDIPPMKP</sequence>
<dbReference type="EMBL" id="KB293638">
    <property type="protein sequence ID" value="ELU15737.1"/>
    <property type="molecule type" value="Genomic_DNA"/>
</dbReference>
<evidence type="ECO:0000313" key="3">
    <source>
        <dbReference type="Proteomes" id="UP000014760"/>
    </source>
</evidence>
<reference evidence="3" key="1">
    <citation type="submission" date="2012-12" db="EMBL/GenBank/DDBJ databases">
        <authorList>
            <person name="Hellsten U."/>
            <person name="Grimwood J."/>
            <person name="Chapman J.A."/>
            <person name="Shapiro H."/>
            <person name="Aerts A."/>
            <person name="Otillar R.P."/>
            <person name="Terry A.Y."/>
            <person name="Boore J.L."/>
            <person name="Simakov O."/>
            <person name="Marletaz F."/>
            <person name="Cho S.-J."/>
            <person name="Edsinger-Gonzales E."/>
            <person name="Havlak P."/>
            <person name="Kuo D.-H."/>
            <person name="Larsson T."/>
            <person name="Lv J."/>
            <person name="Arendt D."/>
            <person name="Savage R."/>
            <person name="Osoegawa K."/>
            <person name="de Jong P."/>
            <person name="Lindberg D.R."/>
            <person name="Seaver E.C."/>
            <person name="Weisblat D.A."/>
            <person name="Putnam N.H."/>
            <person name="Grigoriev I.V."/>
            <person name="Rokhsar D.S."/>
        </authorList>
    </citation>
    <scope>NUCLEOTIDE SEQUENCE</scope>
    <source>
        <strain evidence="3">I ESC-2004</strain>
    </source>
</reference>
<reference evidence="2" key="3">
    <citation type="submission" date="2015-06" db="UniProtKB">
        <authorList>
            <consortium name="EnsemblMetazoa"/>
        </authorList>
    </citation>
    <scope>IDENTIFICATION</scope>
</reference>
<dbReference type="EnsemblMetazoa" id="CapteT201158">
    <property type="protein sequence ID" value="CapteP201158"/>
    <property type="gene ID" value="CapteG201158"/>
</dbReference>
<dbReference type="Proteomes" id="UP000014760">
    <property type="component" value="Unassembled WGS sequence"/>
</dbReference>
<evidence type="ECO:0000313" key="1">
    <source>
        <dbReference type="EMBL" id="ELU15737.1"/>
    </source>
</evidence>
<gene>
    <name evidence="1" type="ORF">CAPTEDRAFT_201158</name>
</gene>
<accession>R7VB37</accession>
<dbReference type="EMBL" id="AMQN01004487">
    <property type="status" value="NOT_ANNOTATED_CDS"/>
    <property type="molecule type" value="Genomic_DNA"/>
</dbReference>
<name>R7VB37_CAPTE</name>
<dbReference type="HOGENOM" id="CLU_2225672_0_0_1"/>
<dbReference type="AlphaFoldDB" id="R7VB37"/>
<evidence type="ECO:0000313" key="2">
    <source>
        <dbReference type="EnsemblMetazoa" id="CapteP201158"/>
    </source>
</evidence>
<organism evidence="1">
    <name type="scientific">Capitella teleta</name>
    <name type="common">Polychaete worm</name>
    <dbReference type="NCBI Taxonomy" id="283909"/>
    <lineage>
        <taxon>Eukaryota</taxon>
        <taxon>Metazoa</taxon>
        <taxon>Spiralia</taxon>
        <taxon>Lophotrochozoa</taxon>
        <taxon>Annelida</taxon>
        <taxon>Polychaeta</taxon>
        <taxon>Sedentaria</taxon>
        <taxon>Scolecida</taxon>
        <taxon>Capitellidae</taxon>
        <taxon>Capitella</taxon>
    </lineage>
</organism>
<keyword evidence="3" id="KW-1185">Reference proteome</keyword>